<dbReference type="GO" id="GO:0005739">
    <property type="term" value="C:mitochondrion"/>
    <property type="evidence" value="ECO:0007669"/>
    <property type="project" value="TreeGrafter"/>
</dbReference>
<comment type="similarity">
    <text evidence="1">Belongs to the carbon-nitrogen hydrolase superfamily. NIT1/NIT2 family.</text>
</comment>
<sequence length="302" mass="33092">MASEPLEKRRKVEPNKLKIALCQLEVGPEKAANLARARKAIEAAADEGAQLVVLPECWNCPYGGKYFDGYAEKVPAAGCPASPEDSPSVAMLAEVAKARGIFICGGSNPEREDGKLYNAGVVVDDRGTVLCKYRKVHLFDIDIPGKMTFKESDTLTAGSEPTVFETPWGKMGVAICYDMRFPELAMLMRAQGAKAILYPGAFNTTTGPKHYELLARARAVDNQCFVVACSPARLEGFEYQAWGHSTVVDPWAKVLATCEHEPCTVYADLDMTEVETFRTNVPISKQKRQDIYRLEAVKDGSA</sequence>
<dbReference type="CDD" id="cd07572">
    <property type="entry name" value="nit"/>
    <property type="match status" value="1"/>
</dbReference>
<evidence type="ECO:0000259" key="3">
    <source>
        <dbReference type="PROSITE" id="PS50263"/>
    </source>
</evidence>
<gene>
    <name evidence="4" type="ORF">AMON00008_LOCUS23244</name>
</gene>
<organism evidence="4">
    <name type="scientific">Alexandrium monilatum</name>
    <dbReference type="NCBI Taxonomy" id="311494"/>
    <lineage>
        <taxon>Eukaryota</taxon>
        <taxon>Sar</taxon>
        <taxon>Alveolata</taxon>
        <taxon>Dinophyceae</taxon>
        <taxon>Gonyaulacales</taxon>
        <taxon>Pyrocystaceae</taxon>
        <taxon>Alexandrium</taxon>
    </lineage>
</organism>
<reference evidence="4" key="1">
    <citation type="submission" date="2021-01" db="EMBL/GenBank/DDBJ databases">
        <authorList>
            <person name="Corre E."/>
            <person name="Pelletier E."/>
            <person name="Niang G."/>
            <person name="Scheremetjew M."/>
            <person name="Finn R."/>
            <person name="Kale V."/>
            <person name="Holt S."/>
            <person name="Cochrane G."/>
            <person name="Meng A."/>
            <person name="Brown T."/>
            <person name="Cohen L."/>
        </authorList>
    </citation>
    <scope>NUCLEOTIDE SEQUENCE</scope>
    <source>
        <strain evidence="4">CCMP3105</strain>
    </source>
</reference>
<dbReference type="Pfam" id="PF00795">
    <property type="entry name" value="CN_hydrolase"/>
    <property type="match status" value="1"/>
</dbReference>
<dbReference type="InterPro" id="IPR003010">
    <property type="entry name" value="C-N_Hydrolase"/>
</dbReference>
<dbReference type="GO" id="GO:0050152">
    <property type="term" value="F:omega-amidase activity"/>
    <property type="evidence" value="ECO:0007669"/>
    <property type="project" value="TreeGrafter"/>
</dbReference>
<feature type="domain" description="CN hydrolase" evidence="3">
    <location>
        <begin position="17"/>
        <end position="271"/>
    </location>
</feature>
<dbReference type="PROSITE" id="PS01227">
    <property type="entry name" value="UPF0012"/>
    <property type="match status" value="1"/>
</dbReference>
<dbReference type="AlphaFoldDB" id="A0A7S4QNH6"/>
<dbReference type="GO" id="GO:0006528">
    <property type="term" value="P:asparagine metabolic process"/>
    <property type="evidence" value="ECO:0007669"/>
    <property type="project" value="TreeGrafter"/>
</dbReference>
<dbReference type="FunFam" id="3.60.110.10:FF:000002">
    <property type="entry name" value="Nitrilase family member 2"/>
    <property type="match status" value="1"/>
</dbReference>
<evidence type="ECO:0000256" key="1">
    <source>
        <dbReference type="ARBA" id="ARBA00010613"/>
    </source>
</evidence>
<dbReference type="InterPro" id="IPR036526">
    <property type="entry name" value="C-N_Hydrolase_sf"/>
</dbReference>
<protein>
    <recommendedName>
        <fullName evidence="3">CN hydrolase domain-containing protein</fullName>
    </recommendedName>
</protein>
<dbReference type="GO" id="GO:0006541">
    <property type="term" value="P:glutamine metabolic process"/>
    <property type="evidence" value="ECO:0007669"/>
    <property type="project" value="TreeGrafter"/>
</dbReference>
<dbReference type="EMBL" id="HBNR01033869">
    <property type="protein sequence ID" value="CAE4589021.1"/>
    <property type="molecule type" value="Transcribed_RNA"/>
</dbReference>
<dbReference type="PROSITE" id="PS50263">
    <property type="entry name" value="CN_HYDROLASE"/>
    <property type="match status" value="1"/>
</dbReference>
<dbReference type="Gene3D" id="3.60.110.10">
    <property type="entry name" value="Carbon-nitrogen hydrolase"/>
    <property type="match status" value="1"/>
</dbReference>
<evidence type="ECO:0000313" key="4">
    <source>
        <dbReference type="EMBL" id="CAE4589021.1"/>
    </source>
</evidence>
<accession>A0A7S4QNH6</accession>
<evidence type="ECO:0000256" key="2">
    <source>
        <dbReference type="ARBA" id="ARBA00022801"/>
    </source>
</evidence>
<dbReference type="InterPro" id="IPR045254">
    <property type="entry name" value="Nit1/2_C-N_Hydrolase"/>
</dbReference>
<dbReference type="PANTHER" id="PTHR23088:SF30">
    <property type="entry name" value="OMEGA-AMIDASE NIT2"/>
    <property type="match status" value="1"/>
</dbReference>
<dbReference type="InterPro" id="IPR001110">
    <property type="entry name" value="UPF0012_CS"/>
</dbReference>
<proteinExistence type="inferred from homology"/>
<dbReference type="SUPFAM" id="SSF56317">
    <property type="entry name" value="Carbon-nitrogen hydrolase"/>
    <property type="match status" value="1"/>
</dbReference>
<keyword evidence="2" id="KW-0378">Hydrolase</keyword>
<dbReference type="PANTHER" id="PTHR23088">
    <property type="entry name" value="NITRILASE-RELATED"/>
    <property type="match status" value="1"/>
</dbReference>
<name>A0A7S4QNH6_9DINO</name>
<dbReference type="GO" id="GO:0006107">
    <property type="term" value="P:oxaloacetate metabolic process"/>
    <property type="evidence" value="ECO:0007669"/>
    <property type="project" value="TreeGrafter"/>
</dbReference>